<reference evidence="1 2" key="1">
    <citation type="journal article" date="2019" name="Genome Biol. Evol.">
        <title>Insights into the evolution of the New World diploid cottons (Gossypium, subgenus Houzingenia) based on genome sequencing.</title>
        <authorList>
            <person name="Grover C.E."/>
            <person name="Arick M.A. 2nd"/>
            <person name="Thrash A."/>
            <person name="Conover J.L."/>
            <person name="Sanders W.S."/>
            <person name="Peterson D.G."/>
            <person name="Frelichowski J.E."/>
            <person name="Scheffler J.A."/>
            <person name="Scheffler B.E."/>
            <person name="Wendel J.F."/>
        </authorList>
    </citation>
    <scope>NUCLEOTIDE SEQUENCE [LARGE SCALE GENOMIC DNA]</scope>
    <source>
        <strain evidence="1">1</strain>
        <tissue evidence="1">Leaf</tissue>
    </source>
</reference>
<proteinExistence type="predicted"/>
<name>A0A7J9LK00_GOSSC</name>
<protein>
    <submittedName>
        <fullName evidence="1">Uncharacterized protein</fullName>
    </submittedName>
</protein>
<dbReference type="AlphaFoldDB" id="A0A7J9LK00"/>
<accession>A0A7J9LK00</accession>
<gene>
    <name evidence="1" type="ORF">Goshw_029260</name>
</gene>
<keyword evidence="2" id="KW-1185">Reference proteome</keyword>
<comment type="caution">
    <text evidence="1">The sequence shown here is derived from an EMBL/GenBank/DDBJ whole genome shotgun (WGS) entry which is preliminary data.</text>
</comment>
<dbReference type="Proteomes" id="UP000593576">
    <property type="component" value="Unassembled WGS sequence"/>
</dbReference>
<sequence>MDTFFRYAPQQFNDENNKTSQENEELNPMNDVHMSTLVGLDIDGDNQTPSRPLELEQHVLELHQKRKSME</sequence>
<feature type="non-terminal residue" evidence="1">
    <location>
        <position position="70"/>
    </location>
</feature>
<organism evidence="1 2">
    <name type="scientific">Gossypium schwendimanii</name>
    <name type="common">Cotton</name>
    <dbReference type="NCBI Taxonomy" id="34291"/>
    <lineage>
        <taxon>Eukaryota</taxon>
        <taxon>Viridiplantae</taxon>
        <taxon>Streptophyta</taxon>
        <taxon>Embryophyta</taxon>
        <taxon>Tracheophyta</taxon>
        <taxon>Spermatophyta</taxon>
        <taxon>Magnoliopsida</taxon>
        <taxon>eudicotyledons</taxon>
        <taxon>Gunneridae</taxon>
        <taxon>Pentapetalae</taxon>
        <taxon>rosids</taxon>
        <taxon>malvids</taxon>
        <taxon>Malvales</taxon>
        <taxon>Malvaceae</taxon>
        <taxon>Malvoideae</taxon>
        <taxon>Gossypium</taxon>
    </lineage>
</organism>
<dbReference type="EMBL" id="JABFAF010000006">
    <property type="protein sequence ID" value="MBA0858649.1"/>
    <property type="molecule type" value="Genomic_DNA"/>
</dbReference>
<evidence type="ECO:0000313" key="2">
    <source>
        <dbReference type="Proteomes" id="UP000593576"/>
    </source>
</evidence>
<dbReference type="OrthoDB" id="10529092at2759"/>
<evidence type="ECO:0000313" key="1">
    <source>
        <dbReference type="EMBL" id="MBA0858649.1"/>
    </source>
</evidence>